<dbReference type="RefSeq" id="XP_065823742.1">
    <property type="nucleotide sequence ID" value="XM_065967670.1"/>
</dbReference>
<name>A0AAJ8MZF0_9TREE</name>
<reference evidence="1" key="1">
    <citation type="submission" date="2017-08" db="EMBL/GenBank/DDBJ databases">
        <authorList>
            <person name="Cuomo C."/>
            <person name="Billmyre B."/>
            <person name="Heitman J."/>
        </authorList>
    </citation>
    <scope>NUCLEOTIDE SEQUENCE</scope>
    <source>
        <strain evidence="1">CBS 12478</strain>
    </source>
</reference>
<evidence type="ECO:0000313" key="2">
    <source>
        <dbReference type="Proteomes" id="UP000322225"/>
    </source>
</evidence>
<keyword evidence="2" id="KW-1185">Reference proteome</keyword>
<protein>
    <submittedName>
        <fullName evidence="1">Uncharacterized protein</fullName>
    </submittedName>
</protein>
<dbReference type="GeneID" id="43587514"/>
<gene>
    <name evidence="1" type="ORF">CI109_105493</name>
</gene>
<evidence type="ECO:0000313" key="1">
    <source>
        <dbReference type="EMBL" id="WWD21012.1"/>
    </source>
</evidence>
<organism evidence="1 2">
    <name type="scientific">Kwoniella shandongensis</name>
    <dbReference type="NCBI Taxonomy" id="1734106"/>
    <lineage>
        <taxon>Eukaryota</taxon>
        <taxon>Fungi</taxon>
        <taxon>Dikarya</taxon>
        <taxon>Basidiomycota</taxon>
        <taxon>Agaricomycotina</taxon>
        <taxon>Tremellomycetes</taxon>
        <taxon>Tremellales</taxon>
        <taxon>Cryptococcaceae</taxon>
        <taxon>Kwoniella</taxon>
    </lineage>
</organism>
<proteinExistence type="predicted"/>
<dbReference type="EMBL" id="CP144060">
    <property type="protein sequence ID" value="WWD21012.1"/>
    <property type="molecule type" value="Genomic_DNA"/>
</dbReference>
<accession>A0AAJ8MZF0</accession>
<sequence length="667" mass="74772">MSLTFVPSEDEKKQWYDRLTPEEKEAVNTLALHAVPVISTEGDFSEFELSEWDEFDDSDEVELSSKCGPVIVKLEVICDDAVIVSVTRTFFWEGNPESSILMSCLGLARDKSLDVIETAVDLSTLDEEGVIGDCLLASSESLRIESVDVKFLTALSSSRPVAMAELMTLHGRPQVGQTLGVLFIASVELSSKETFFVGFEDIVTYEQGASSLVLSVDEAGLLVPITRSIEEQGRKRVEMINKLHTALEPLETIAGIEPIDICQLVLKAKVKNDRSLSSLHRLGWMLVCNSIPEKKFLQSARAFSYMRDLRANGRYAFSDAQLVERQNQFAHTQIRSGKWKESIDSPALARARDVVAQIFGVTSHEIVRIGRWELSSMLPTTIEHPHLGAMTLDLQGETKFDTLRTLYLLYSRRLLPWSQIEKNDKLLSYTKSKIMHHISDTVIQAPVERVNWKMFEHQAKGRTILNDAARSGVEPFASLAIGQNDWAVWRDHFNRATSAEGVKGKILAYIMDRITEGFPRARLTRSQSRALAVNLVDRLAVDANRVAAGEVSVRERLWTDKEFLQIAICLYALKQGTLDPDEPSPAMSRGTILAIARQMPTRTYSSISAALNTHWEPIGNAYKLLRDQIHSHGLEYMCDDLDPAEIRLAYQCGLGEDDENDLDFIFA</sequence>
<reference evidence="1" key="2">
    <citation type="submission" date="2024-01" db="EMBL/GenBank/DDBJ databases">
        <title>Comparative genomics of Cryptococcus and Kwoniella reveals pathogenesis evolution and contrasting modes of karyotype evolution via chromosome fusion or intercentromeric recombination.</title>
        <authorList>
            <person name="Coelho M.A."/>
            <person name="David-Palma M."/>
            <person name="Shea T."/>
            <person name="Bowers K."/>
            <person name="McGinley-Smith S."/>
            <person name="Mohammad A.W."/>
            <person name="Gnirke A."/>
            <person name="Yurkov A.M."/>
            <person name="Nowrousian M."/>
            <person name="Sun S."/>
            <person name="Cuomo C.A."/>
            <person name="Heitman J."/>
        </authorList>
    </citation>
    <scope>NUCLEOTIDE SEQUENCE</scope>
    <source>
        <strain evidence="1">CBS 12478</strain>
    </source>
</reference>
<dbReference type="Proteomes" id="UP000322225">
    <property type="component" value="Chromosome 10"/>
</dbReference>
<dbReference type="KEGG" id="ksn:43587514"/>
<dbReference type="AlphaFoldDB" id="A0AAJ8MZF0"/>